<organism evidence="1 2">
    <name type="scientific">Panagrolaimus sp. JU765</name>
    <dbReference type="NCBI Taxonomy" id="591449"/>
    <lineage>
        <taxon>Eukaryota</taxon>
        <taxon>Metazoa</taxon>
        <taxon>Ecdysozoa</taxon>
        <taxon>Nematoda</taxon>
        <taxon>Chromadorea</taxon>
        <taxon>Rhabditida</taxon>
        <taxon>Tylenchina</taxon>
        <taxon>Panagrolaimomorpha</taxon>
        <taxon>Panagrolaimoidea</taxon>
        <taxon>Panagrolaimidae</taxon>
        <taxon>Panagrolaimus</taxon>
    </lineage>
</organism>
<evidence type="ECO:0000313" key="1">
    <source>
        <dbReference type="Proteomes" id="UP000887576"/>
    </source>
</evidence>
<proteinExistence type="predicted"/>
<dbReference type="WBParaSite" id="JU765_v2.g6114.t1">
    <property type="protein sequence ID" value="JU765_v2.g6114.t1"/>
    <property type="gene ID" value="JU765_v2.g6114"/>
</dbReference>
<sequence>MAQFLHKVHDAMEKVSEVFHAGKGDNANANGTEVNADGSDDELVPLRPPATTHTRHRPALVRRMTLEEERVGEYFVQEQRLDVLPATTHLEHLCKLNIREPPHVVRKTGIICTIGPACRSVDMLQQMIANGMNIARMNFSHGSHEYHAETIANVREAANSFSEPRIVAIALDTKGPEIRTEVELVKGNSIRLTTDPKFENSGTAINLYVDYKNISKVVSVGSRVFIDDGLISLVVDEIHDDAIVCNVENGGMLGSRKGVNLPGTPVDLPAVSEKDLKDLRFGVEQDVDMIFASFIRNAEGIRTIRKVLGEEGKHIRIVAKIESQEGVDNADEIIAEADGIMVARGDLGIEIPAEKVFLAQKMLIAKCNKAGKSVICATQMLESMVKKPRPTRAEGSDVANAVLDGADCVMLSGETAKGDYPVEALKIMHFICKEAEAAIYHTKFFEEIMRHTARPTDTAHTIAVAATSAAVSCHASAIVMVTTTGRSAELISRYKPPIPIIAVSRSDRTARRLHLYRGVFPLHYKNTRNPDWPTDVDDRISYGITVGKERGFIHKGDFLVVVTGWRQGAGYTNTLRIINAS</sequence>
<reference evidence="2" key="1">
    <citation type="submission" date="2022-11" db="UniProtKB">
        <authorList>
            <consortium name="WormBaseParasite"/>
        </authorList>
    </citation>
    <scope>IDENTIFICATION</scope>
</reference>
<evidence type="ECO:0000313" key="2">
    <source>
        <dbReference type="WBParaSite" id="JU765_v2.g6114.t1"/>
    </source>
</evidence>
<accession>A0AC34RE78</accession>
<name>A0AC34RE78_9BILA</name>
<dbReference type="Proteomes" id="UP000887576">
    <property type="component" value="Unplaced"/>
</dbReference>
<protein>
    <submittedName>
        <fullName evidence="2">Pyruvate kinase</fullName>
    </submittedName>
</protein>